<dbReference type="Proteomes" id="UP000023758">
    <property type="component" value="Unassembled WGS sequence"/>
</dbReference>
<gene>
    <name evidence="2" type="ORF">H103_01520</name>
</gene>
<reference evidence="2" key="1">
    <citation type="submission" date="2014-02" db="EMBL/GenBank/DDBJ databases">
        <title>The Genome Sequence of Trichophyton rubrum (morphotype fischeri) CBS 288.86.</title>
        <authorList>
            <consortium name="The Broad Institute Genomics Platform"/>
            <person name="Cuomo C.A."/>
            <person name="White T.C."/>
            <person name="Graser Y."/>
            <person name="Martinez-Rossi N."/>
            <person name="Heitman J."/>
            <person name="Young S.K."/>
            <person name="Zeng Q."/>
            <person name="Gargeya S."/>
            <person name="Abouelleil A."/>
            <person name="Alvarado L."/>
            <person name="Chapman S.B."/>
            <person name="Gainer-Dewar J."/>
            <person name="Goldberg J."/>
            <person name="Griggs A."/>
            <person name="Gujja S."/>
            <person name="Hansen M."/>
            <person name="Howarth C."/>
            <person name="Imamovic A."/>
            <person name="Larimer J."/>
            <person name="Martinez D."/>
            <person name="Murphy C."/>
            <person name="Pearson M.D."/>
            <person name="Persinoti G."/>
            <person name="Poon T."/>
            <person name="Priest M."/>
            <person name="Roberts A.D."/>
            <person name="Saif S."/>
            <person name="Shea T.D."/>
            <person name="Sykes S.N."/>
            <person name="Wortman J."/>
            <person name="Nusbaum C."/>
            <person name="Birren B."/>
        </authorList>
    </citation>
    <scope>NUCLEOTIDE SEQUENCE [LARGE SCALE GENOMIC DNA]</scope>
    <source>
        <strain evidence="2">CBS 288.86</strain>
    </source>
</reference>
<sequence length="140" mass="15926">MYLSAGIRRSTFTPIKHGLPHQASNSMSNNDVFSPSLSHDIPSFYHPAQSLQIIATNVHVINLDFIPVPVILNSLSPFLPSSAFSTQRKEGTRTWNSLHLAIESTLYLLPHLYVFTEFFFVISYFLSSFVAFPFCPEFRR</sequence>
<evidence type="ECO:0000313" key="2">
    <source>
        <dbReference type="EMBL" id="EZF55995.1"/>
    </source>
</evidence>
<protein>
    <submittedName>
        <fullName evidence="2">Uncharacterized protein</fullName>
    </submittedName>
</protein>
<dbReference type="AlphaFoldDB" id="A0A022WC58"/>
<keyword evidence="1" id="KW-0472">Membrane</keyword>
<name>A0A022WC58_TRIRU</name>
<dbReference type="HOGENOM" id="CLU_1836562_0_0_1"/>
<dbReference type="EMBL" id="KK207731">
    <property type="protein sequence ID" value="EZF55995.1"/>
    <property type="molecule type" value="Genomic_DNA"/>
</dbReference>
<feature type="transmembrane region" description="Helical" evidence="1">
    <location>
        <begin position="112"/>
        <end position="135"/>
    </location>
</feature>
<proteinExistence type="predicted"/>
<keyword evidence="1" id="KW-1133">Transmembrane helix</keyword>
<accession>A0A022WC58</accession>
<evidence type="ECO:0000256" key="1">
    <source>
        <dbReference type="SAM" id="Phobius"/>
    </source>
</evidence>
<organism evidence="2">
    <name type="scientific">Trichophyton rubrum CBS 288.86</name>
    <dbReference type="NCBI Taxonomy" id="1215330"/>
    <lineage>
        <taxon>Eukaryota</taxon>
        <taxon>Fungi</taxon>
        <taxon>Dikarya</taxon>
        <taxon>Ascomycota</taxon>
        <taxon>Pezizomycotina</taxon>
        <taxon>Eurotiomycetes</taxon>
        <taxon>Eurotiomycetidae</taxon>
        <taxon>Onygenales</taxon>
        <taxon>Arthrodermataceae</taxon>
        <taxon>Trichophyton</taxon>
    </lineage>
</organism>
<keyword evidence="1" id="KW-0812">Transmembrane</keyword>